<accession>A0A514D6H4</accession>
<evidence type="ECO:0000313" key="1">
    <source>
        <dbReference type="EMBL" id="QDH89209.1"/>
    </source>
</evidence>
<proteinExistence type="predicted"/>
<protein>
    <submittedName>
        <fullName evidence="1">Uncharacterized protein</fullName>
    </submittedName>
</protein>
<gene>
    <name evidence="1" type="ORF">H1Rhizo26FD35_000001</name>
</gene>
<dbReference type="EMBL" id="MN034697">
    <property type="protein sequence ID" value="QDH89209.1"/>
    <property type="molecule type" value="Genomic_DNA"/>
</dbReference>
<sequence>MIDSALNVSKDLGVSHESAAPGAQSFISIVAVPAARDTMVAKDVSAISAISNELAAIQGSVLLDKIEIHYKGNDDGDSLEFVMYKSGGSVTSTNFFLKPNAVAHRSTKFNMGMVHKFEVPVPLGLAAQISPASGEYPAVAFYLRVTGDPYCSVFFHLRCNGYRLVEGAGF</sequence>
<organism evidence="1">
    <name type="scientific">Riboviria sp</name>
    <dbReference type="NCBI Taxonomy" id="2585031"/>
    <lineage>
        <taxon>Viruses</taxon>
        <taxon>Riboviria</taxon>
    </lineage>
</organism>
<reference evidence="1" key="1">
    <citation type="submission" date="2019-05" db="EMBL/GenBank/DDBJ databases">
        <title>Metatranscriptomic reconstruction reveals RNA viruses with the potential to shape carbon cycling in soil.</title>
        <authorList>
            <person name="Starr E.P."/>
            <person name="Nuccio E."/>
            <person name="Pett-Ridge J."/>
            <person name="Banfield J.F."/>
            <person name="Firestone M.K."/>
        </authorList>
    </citation>
    <scope>NUCLEOTIDE SEQUENCE</scope>
    <source>
        <strain evidence="1">H1_Rhizo_26_FD_scaffold_35</strain>
    </source>
</reference>
<name>A0A514D6H4_9VIRU</name>